<dbReference type="Proteomes" id="UP000179807">
    <property type="component" value="Unassembled WGS sequence"/>
</dbReference>
<accession>A0A1J4JK99</accession>
<dbReference type="AlphaFoldDB" id="A0A1J4JK99"/>
<dbReference type="InterPro" id="IPR017437">
    <property type="entry name" value="ATP-NAD_kinase_PpnK-typ_C"/>
</dbReference>
<dbReference type="Pfam" id="PF20143">
    <property type="entry name" value="NAD_kinase_C"/>
    <property type="match status" value="1"/>
</dbReference>
<evidence type="ECO:0000256" key="2">
    <source>
        <dbReference type="ARBA" id="ARBA00022679"/>
    </source>
</evidence>
<dbReference type="PANTHER" id="PTHR20275">
    <property type="entry name" value="NAD KINASE"/>
    <property type="match status" value="1"/>
</dbReference>
<evidence type="ECO:0000256" key="1">
    <source>
        <dbReference type="ARBA" id="ARBA00010995"/>
    </source>
</evidence>
<dbReference type="GO" id="GO:0019674">
    <property type="term" value="P:NAD+ metabolic process"/>
    <property type="evidence" value="ECO:0007669"/>
    <property type="project" value="InterPro"/>
</dbReference>
<keyword evidence="7" id="KW-1185">Reference proteome</keyword>
<dbReference type="Gene3D" id="2.60.200.30">
    <property type="entry name" value="Probable inorganic polyphosphate/atp-NAD kinase, domain 2"/>
    <property type="match status" value="1"/>
</dbReference>
<evidence type="ECO:0000313" key="6">
    <source>
        <dbReference type="EMBL" id="OHS99568.1"/>
    </source>
</evidence>
<dbReference type="VEuPathDB" id="TrichDB:TRFO_33933"/>
<name>A0A1J4JK99_9EUKA</name>
<gene>
    <name evidence="6" type="ORF">TRFO_33933</name>
</gene>
<keyword evidence="3 6" id="KW-0418">Kinase</keyword>
<dbReference type="RefSeq" id="XP_068352705.1">
    <property type="nucleotide sequence ID" value="XM_068509370.1"/>
</dbReference>
<dbReference type="InterPro" id="IPR002504">
    <property type="entry name" value="NADK"/>
</dbReference>
<keyword evidence="2" id="KW-0808">Transferase</keyword>
<comment type="similarity">
    <text evidence="1">Belongs to the NAD kinase family.</text>
</comment>
<evidence type="ECO:0000256" key="4">
    <source>
        <dbReference type="ARBA" id="ARBA00022857"/>
    </source>
</evidence>
<dbReference type="PANTHER" id="PTHR20275:SF0">
    <property type="entry name" value="NAD KINASE"/>
    <property type="match status" value="1"/>
</dbReference>
<sequence>MYPYPNSSFHPIMAEKEAEFGKSQEENSFVHHRKSMPKLDWPSKPTSVSLFVQEFLQISQNTINQMKSFLESLQLTVNEGKYEGEDFIILIGTDGFNLEVSMKFQDKETPPILSLTPLRQGFISFLEFKEFSVHIPQVVRGNCWILPRYRLQVEYHTSKGVKTFCVLNDLAVNRDSSNGSLIINCSCNEFGFAQIIGDGLIVATPTGSTAYNKGAGGALVHPLLPVFLMTPICALSLSARPIVFPQSATLTISLERPKSLKQGRALEGDAMNSQQFASVSFDGKHAPFSFGEKLVVSLSPYKFRSVMIKKSIADWPVRLAQLMGWNDRKHQKALPSQDTS</sequence>
<dbReference type="HAMAP" id="MF_00361">
    <property type="entry name" value="NAD_kinase"/>
    <property type="match status" value="1"/>
</dbReference>
<evidence type="ECO:0000313" key="7">
    <source>
        <dbReference type="Proteomes" id="UP000179807"/>
    </source>
</evidence>
<keyword evidence="5" id="KW-0520">NAD</keyword>
<comment type="caution">
    <text evidence="6">The sequence shown here is derived from an EMBL/GenBank/DDBJ whole genome shotgun (WGS) entry which is preliminary data.</text>
</comment>
<evidence type="ECO:0000256" key="3">
    <source>
        <dbReference type="ARBA" id="ARBA00022777"/>
    </source>
</evidence>
<dbReference type="GO" id="GO:0003951">
    <property type="term" value="F:NAD+ kinase activity"/>
    <property type="evidence" value="ECO:0007669"/>
    <property type="project" value="InterPro"/>
</dbReference>
<proteinExistence type="inferred from homology"/>
<dbReference type="GO" id="GO:0006741">
    <property type="term" value="P:NADP+ biosynthetic process"/>
    <property type="evidence" value="ECO:0007669"/>
    <property type="project" value="InterPro"/>
</dbReference>
<organism evidence="6 7">
    <name type="scientific">Tritrichomonas foetus</name>
    <dbReference type="NCBI Taxonomy" id="1144522"/>
    <lineage>
        <taxon>Eukaryota</taxon>
        <taxon>Metamonada</taxon>
        <taxon>Parabasalia</taxon>
        <taxon>Tritrichomonadida</taxon>
        <taxon>Tritrichomonadidae</taxon>
        <taxon>Tritrichomonas</taxon>
    </lineage>
</organism>
<dbReference type="OrthoDB" id="24581at2759"/>
<dbReference type="Gene3D" id="3.40.50.10330">
    <property type="entry name" value="Probable inorganic polyphosphate/atp-NAD kinase, domain 1"/>
    <property type="match status" value="1"/>
</dbReference>
<dbReference type="InterPro" id="IPR016064">
    <property type="entry name" value="NAD/diacylglycerol_kinase_sf"/>
</dbReference>
<keyword evidence="4" id="KW-0521">NADP</keyword>
<dbReference type="GeneID" id="94844074"/>
<reference evidence="6" key="1">
    <citation type="submission" date="2016-10" db="EMBL/GenBank/DDBJ databases">
        <authorList>
            <person name="Benchimol M."/>
            <person name="Almeida L.G."/>
            <person name="Vasconcelos A.T."/>
            <person name="Perreira-Neves A."/>
            <person name="Rosa I.A."/>
            <person name="Tasca T."/>
            <person name="Bogo M.R."/>
            <person name="de Souza W."/>
        </authorList>
    </citation>
    <scope>NUCLEOTIDE SEQUENCE [LARGE SCALE GENOMIC DNA]</scope>
    <source>
        <strain evidence="6">K</strain>
    </source>
</reference>
<dbReference type="EMBL" id="MLAK01000998">
    <property type="protein sequence ID" value="OHS99568.1"/>
    <property type="molecule type" value="Genomic_DNA"/>
</dbReference>
<dbReference type="InterPro" id="IPR017438">
    <property type="entry name" value="ATP-NAD_kinase_N"/>
</dbReference>
<evidence type="ECO:0000256" key="5">
    <source>
        <dbReference type="ARBA" id="ARBA00023027"/>
    </source>
</evidence>
<protein>
    <submittedName>
        <fullName evidence="6">ATP-NAD kinase family protein</fullName>
    </submittedName>
</protein>
<dbReference type="SUPFAM" id="SSF111331">
    <property type="entry name" value="NAD kinase/diacylglycerol kinase-like"/>
    <property type="match status" value="1"/>
</dbReference>